<dbReference type="EMBL" id="MNAD01000735">
    <property type="protein sequence ID" value="OJT10774.1"/>
    <property type="molecule type" value="Genomic_DNA"/>
</dbReference>
<dbReference type="Gene3D" id="2.60.130.10">
    <property type="entry name" value="Aromatic compound dioxygenase"/>
    <property type="match status" value="1"/>
</dbReference>
<keyword evidence="6" id="KW-0408">Iron</keyword>
<dbReference type="GO" id="GO:0018576">
    <property type="term" value="F:catechol 1,2-dioxygenase activity"/>
    <property type="evidence" value="ECO:0007669"/>
    <property type="project" value="InterPro"/>
</dbReference>
<accession>A0A1M2VT51</accession>
<dbReference type="STRING" id="154538.A0A1M2VT51"/>
<evidence type="ECO:0000313" key="9">
    <source>
        <dbReference type="Proteomes" id="UP000184267"/>
    </source>
</evidence>
<evidence type="ECO:0000256" key="6">
    <source>
        <dbReference type="ARBA" id="ARBA00023004"/>
    </source>
</evidence>
<keyword evidence="4 8" id="KW-0223">Dioxygenase</keyword>
<dbReference type="PANTHER" id="PTHR33711">
    <property type="entry name" value="DIOXYGENASE, PUTATIVE (AFU_ORTHOLOGUE AFUA_2G02910)-RELATED"/>
    <property type="match status" value="1"/>
</dbReference>
<comment type="cofactor">
    <cofactor evidence="1">
        <name>Fe(3+)</name>
        <dbReference type="ChEBI" id="CHEBI:29034"/>
    </cofactor>
</comment>
<dbReference type="OMA" id="DEINHPK"/>
<dbReference type="GO" id="GO:0009712">
    <property type="term" value="P:catechol-containing compound metabolic process"/>
    <property type="evidence" value="ECO:0007669"/>
    <property type="project" value="InterPro"/>
</dbReference>
<protein>
    <submittedName>
        <fullName evidence="8">Catechol 1,2-dioxygenase</fullName>
    </submittedName>
</protein>
<dbReference type="GO" id="GO:0008199">
    <property type="term" value="F:ferric iron binding"/>
    <property type="evidence" value="ECO:0007669"/>
    <property type="project" value="InterPro"/>
</dbReference>
<dbReference type="SUPFAM" id="SSF49482">
    <property type="entry name" value="Aromatic compound dioxygenase"/>
    <property type="match status" value="1"/>
</dbReference>
<name>A0A1M2VT51_TRAPU</name>
<dbReference type="InterPro" id="IPR050770">
    <property type="entry name" value="Intradiol_RC_Dioxygenase"/>
</dbReference>
<dbReference type="Proteomes" id="UP000184267">
    <property type="component" value="Unassembled WGS sequence"/>
</dbReference>
<evidence type="ECO:0000259" key="7">
    <source>
        <dbReference type="PROSITE" id="PS00083"/>
    </source>
</evidence>
<evidence type="ECO:0000256" key="4">
    <source>
        <dbReference type="ARBA" id="ARBA00022964"/>
    </source>
</evidence>
<evidence type="ECO:0000256" key="5">
    <source>
        <dbReference type="ARBA" id="ARBA00023002"/>
    </source>
</evidence>
<dbReference type="PANTHER" id="PTHR33711:SF7">
    <property type="entry name" value="INTRADIOL RING-CLEAVAGE DIOXYGENASES DOMAIN-CONTAINING PROTEIN-RELATED"/>
    <property type="match status" value="1"/>
</dbReference>
<proteinExistence type="inferred from homology"/>
<gene>
    <name evidence="8" type="ORF">TRAPUB_12716</name>
</gene>
<evidence type="ECO:0000256" key="3">
    <source>
        <dbReference type="ARBA" id="ARBA00022723"/>
    </source>
</evidence>
<dbReference type="OrthoDB" id="5238185at2759"/>
<keyword evidence="3" id="KW-0479">Metal-binding</keyword>
<keyword evidence="5" id="KW-0560">Oxidoreductase</keyword>
<comment type="caution">
    <text evidence="8">The sequence shown here is derived from an EMBL/GenBank/DDBJ whole genome shotgun (WGS) entry which is preliminary data.</text>
</comment>
<organism evidence="8 9">
    <name type="scientific">Trametes pubescens</name>
    <name type="common">White-rot fungus</name>
    <dbReference type="NCBI Taxonomy" id="154538"/>
    <lineage>
        <taxon>Eukaryota</taxon>
        <taxon>Fungi</taxon>
        <taxon>Dikarya</taxon>
        <taxon>Basidiomycota</taxon>
        <taxon>Agaricomycotina</taxon>
        <taxon>Agaricomycetes</taxon>
        <taxon>Polyporales</taxon>
        <taxon>Polyporaceae</taxon>
        <taxon>Trametes</taxon>
    </lineage>
</organism>
<dbReference type="AlphaFoldDB" id="A0A1M2VT51"/>
<dbReference type="InterPro" id="IPR015889">
    <property type="entry name" value="Intradiol_dOase_core"/>
</dbReference>
<reference evidence="8 9" key="1">
    <citation type="submission" date="2016-10" db="EMBL/GenBank/DDBJ databases">
        <title>Genome sequence of the basidiomycete white-rot fungus Trametes pubescens.</title>
        <authorList>
            <person name="Makela M.R."/>
            <person name="Granchi Z."/>
            <person name="Peng M."/>
            <person name="De Vries R.P."/>
            <person name="Grigoriev I."/>
            <person name="Riley R."/>
            <person name="Hilden K."/>
        </authorList>
    </citation>
    <scope>NUCLEOTIDE SEQUENCE [LARGE SCALE GENOMIC DNA]</scope>
    <source>
        <strain evidence="8 9">FBCC735</strain>
    </source>
</reference>
<sequence>MASEQQMKNPLLVGRAIRAQLENEVPQDLPLERDFREDSDYTITDHVQGLHKSLCKEPRTLELVTSLVSHLHAFARETQLTHAEWTTAVKFLTRVGKESTEYKNEFVLLSDCLGFSALVDEINHPKPPGCTDGCEPGPFYTEDAPVVPSGSSLAKSNTQGESMAFVGTVKNLKGEGIKGATVDVWQADGDGVYDIQYPDREEPNDRGKILANPDGTFSYRGILPTAYPIPSDGPTGELLHALGRHPHRASHIHFTVKAPGYDDLTTALYPSHSPFLGTDPVFATKKSLICQLTEESDRKRWAELGFKEGEVHGGRVWVWKFDFVLPTAKQVEELKQARAKQSKA</sequence>
<dbReference type="Pfam" id="PF00775">
    <property type="entry name" value="Dioxygenase_C"/>
    <property type="match status" value="1"/>
</dbReference>
<dbReference type="InterPro" id="IPR000627">
    <property type="entry name" value="Intradiol_dOase_C"/>
</dbReference>
<keyword evidence="9" id="KW-1185">Reference proteome</keyword>
<evidence type="ECO:0000256" key="2">
    <source>
        <dbReference type="ARBA" id="ARBA00007825"/>
    </source>
</evidence>
<feature type="domain" description="Intradiol ring-cleavage dioxygenases" evidence="7">
    <location>
        <begin position="165"/>
        <end position="193"/>
    </location>
</feature>
<evidence type="ECO:0000313" key="8">
    <source>
        <dbReference type="EMBL" id="OJT10774.1"/>
    </source>
</evidence>
<comment type="similarity">
    <text evidence="2">Belongs to the intradiol ring-cleavage dioxygenase family.</text>
</comment>
<dbReference type="PROSITE" id="PS00083">
    <property type="entry name" value="INTRADIOL_DIOXYGENAS"/>
    <property type="match status" value="1"/>
</dbReference>
<dbReference type="InterPro" id="IPR007535">
    <property type="entry name" value="Catechol_dOase_N"/>
</dbReference>
<evidence type="ECO:0000256" key="1">
    <source>
        <dbReference type="ARBA" id="ARBA00001965"/>
    </source>
</evidence>
<dbReference type="Pfam" id="PF04444">
    <property type="entry name" value="Dioxygenase_N"/>
    <property type="match status" value="1"/>
</dbReference>